<comment type="caution">
    <text evidence="3">The sequence shown here is derived from an EMBL/GenBank/DDBJ whole genome shotgun (WGS) entry which is preliminary data.</text>
</comment>
<keyword evidence="4" id="KW-1185">Reference proteome</keyword>
<protein>
    <recommendedName>
        <fullName evidence="2">PRC-barrel domain-containing protein</fullName>
    </recommendedName>
</protein>
<reference evidence="4" key="1">
    <citation type="journal article" date="2019" name="Int. J. Syst. Evol. Microbiol.">
        <title>The Global Catalogue of Microorganisms (GCM) 10K type strain sequencing project: providing services to taxonomists for standard genome sequencing and annotation.</title>
        <authorList>
            <consortium name="The Broad Institute Genomics Platform"/>
            <consortium name="The Broad Institute Genome Sequencing Center for Infectious Disease"/>
            <person name="Wu L."/>
            <person name="Ma J."/>
        </authorList>
    </citation>
    <scope>NUCLEOTIDE SEQUENCE [LARGE SCALE GENOMIC DNA]</scope>
    <source>
        <strain evidence="4">CGMCC 1.12923</strain>
    </source>
</reference>
<dbReference type="InterPro" id="IPR011033">
    <property type="entry name" value="PRC_barrel-like_sf"/>
</dbReference>
<dbReference type="Pfam" id="PF05239">
    <property type="entry name" value="PRC"/>
    <property type="match status" value="1"/>
</dbReference>
<dbReference type="SUPFAM" id="SSF50346">
    <property type="entry name" value="PRC-barrel domain"/>
    <property type="match status" value="1"/>
</dbReference>
<name>A0ABQ1R3L9_9ALTE</name>
<feature type="compositionally biased region" description="Polar residues" evidence="1">
    <location>
        <begin position="9"/>
        <end position="19"/>
    </location>
</feature>
<evidence type="ECO:0000313" key="4">
    <source>
        <dbReference type="Proteomes" id="UP000614272"/>
    </source>
</evidence>
<proteinExistence type="predicted"/>
<evidence type="ECO:0000313" key="3">
    <source>
        <dbReference type="EMBL" id="GGD54512.1"/>
    </source>
</evidence>
<dbReference type="PANTHER" id="PTHR36505">
    <property type="entry name" value="BLR1072 PROTEIN"/>
    <property type="match status" value="1"/>
</dbReference>
<sequence length="137" mass="15415">MNDEGDIMSYTTTESNSRQDNPDDVQTPATLLSADTITGDEVCNMQDEKLGKIQDIMLDLTQGKIRYAVLSSGGFLGMGDHLFAVPWRALKQDKENKRFIIDIDVERIKKAPGFDKDNWPDMADAQWNSTVESYYTG</sequence>
<organism evidence="3 4">
    <name type="scientific">Lacimicrobium alkaliphilum</name>
    <dbReference type="NCBI Taxonomy" id="1526571"/>
    <lineage>
        <taxon>Bacteria</taxon>
        <taxon>Pseudomonadati</taxon>
        <taxon>Pseudomonadota</taxon>
        <taxon>Gammaproteobacteria</taxon>
        <taxon>Alteromonadales</taxon>
        <taxon>Alteromonadaceae</taxon>
        <taxon>Lacimicrobium</taxon>
    </lineage>
</organism>
<feature type="region of interest" description="Disordered" evidence="1">
    <location>
        <begin position="1"/>
        <end position="25"/>
    </location>
</feature>
<dbReference type="Proteomes" id="UP000614272">
    <property type="component" value="Unassembled WGS sequence"/>
</dbReference>
<dbReference type="InterPro" id="IPR027275">
    <property type="entry name" value="PRC-brl_dom"/>
</dbReference>
<gene>
    <name evidence="3" type="ORF">GCM10011357_07780</name>
</gene>
<accession>A0ABQ1R3L9</accession>
<dbReference type="RefSeq" id="WP_099033038.1">
    <property type="nucleotide sequence ID" value="NZ_BMGJ01000002.1"/>
</dbReference>
<evidence type="ECO:0000259" key="2">
    <source>
        <dbReference type="Pfam" id="PF05239"/>
    </source>
</evidence>
<evidence type="ECO:0000256" key="1">
    <source>
        <dbReference type="SAM" id="MobiDB-lite"/>
    </source>
</evidence>
<feature type="domain" description="PRC-barrel" evidence="2">
    <location>
        <begin position="33"/>
        <end position="106"/>
    </location>
</feature>
<dbReference type="Gene3D" id="2.30.30.240">
    <property type="entry name" value="PRC-barrel domain"/>
    <property type="match status" value="1"/>
</dbReference>
<dbReference type="PANTHER" id="PTHR36505:SF1">
    <property type="entry name" value="BLR1072 PROTEIN"/>
    <property type="match status" value="1"/>
</dbReference>
<dbReference type="EMBL" id="BMGJ01000002">
    <property type="protein sequence ID" value="GGD54512.1"/>
    <property type="molecule type" value="Genomic_DNA"/>
</dbReference>